<dbReference type="RefSeq" id="WP_093255508.1">
    <property type="nucleotide sequence ID" value="NZ_FNQM01000016.1"/>
</dbReference>
<dbReference type="STRING" id="89524.SAMN05444370_11616"/>
<evidence type="ECO:0000256" key="2">
    <source>
        <dbReference type="SAM" id="SignalP"/>
    </source>
</evidence>
<dbReference type="AlphaFoldDB" id="A0A1H4EV13"/>
<dbReference type="OrthoDB" id="9809788at2"/>
<dbReference type="EMBL" id="FNQM01000016">
    <property type="protein sequence ID" value="SEA88845.1"/>
    <property type="molecule type" value="Genomic_DNA"/>
</dbReference>
<feature type="chain" id="PRO_5011519062" evidence="2">
    <location>
        <begin position="27"/>
        <end position="294"/>
    </location>
</feature>
<dbReference type="Proteomes" id="UP000198703">
    <property type="component" value="Unassembled WGS sequence"/>
</dbReference>
<proteinExistence type="predicted"/>
<protein>
    <submittedName>
        <fullName evidence="4">Uncharacterized conserved protein</fullName>
    </submittedName>
</protein>
<accession>A0A1H4EV13</accession>
<feature type="compositionally biased region" description="Low complexity" evidence="1">
    <location>
        <begin position="68"/>
        <end position="93"/>
    </location>
</feature>
<feature type="compositionally biased region" description="Low complexity" evidence="1">
    <location>
        <begin position="36"/>
        <end position="54"/>
    </location>
</feature>
<gene>
    <name evidence="4" type="ORF">SAMN05444370_11616</name>
</gene>
<dbReference type="Pfam" id="PF06904">
    <property type="entry name" value="Extensin-like_C"/>
    <property type="match status" value="1"/>
</dbReference>
<organism evidence="4 5">
    <name type="scientific">Rubrimonas cliftonensis</name>
    <dbReference type="NCBI Taxonomy" id="89524"/>
    <lineage>
        <taxon>Bacteria</taxon>
        <taxon>Pseudomonadati</taxon>
        <taxon>Pseudomonadota</taxon>
        <taxon>Alphaproteobacteria</taxon>
        <taxon>Rhodobacterales</taxon>
        <taxon>Paracoccaceae</taxon>
        <taxon>Rubrimonas</taxon>
    </lineage>
</organism>
<evidence type="ECO:0000313" key="5">
    <source>
        <dbReference type="Proteomes" id="UP000198703"/>
    </source>
</evidence>
<evidence type="ECO:0000313" key="4">
    <source>
        <dbReference type="EMBL" id="SEA88845.1"/>
    </source>
</evidence>
<feature type="region of interest" description="Disordered" evidence="1">
    <location>
        <begin position="24"/>
        <end position="126"/>
    </location>
</feature>
<evidence type="ECO:0000259" key="3">
    <source>
        <dbReference type="Pfam" id="PF06904"/>
    </source>
</evidence>
<feature type="domain" description="Extensin-like C-terminal" evidence="3">
    <location>
        <begin position="136"/>
        <end position="294"/>
    </location>
</feature>
<keyword evidence="2" id="KW-0732">Signal</keyword>
<evidence type="ECO:0000256" key="1">
    <source>
        <dbReference type="SAM" id="MobiDB-lite"/>
    </source>
</evidence>
<sequence>MSGPRRGLTALALTVLLGAFCAPAGASPVPTPRPGSPAVSAEAPGGPGAVEGAPAPRPRPARAEHVDAPAAPAASSTGAPAAAPARRAASDAPKPAPRPASRPAQLASRTPPPTFAPPSAGGLCGDARLQGQAMSTIDGTGPCGVANPVRLQSAAGVKLTRTVIVGCAAARALADWLEQSAAPAARSLMGGRLAAITPFAGYACRSRNSRVGARLSEHAFGRAIDVGAFTVAGHGEVSVLEGWGGSAPERAFLRRVWRDACGPFGTVLGPQSDRFHRNHFHLDVADYRSGPYCR</sequence>
<keyword evidence="5" id="KW-1185">Reference proteome</keyword>
<feature type="signal peptide" evidence="2">
    <location>
        <begin position="1"/>
        <end position="26"/>
    </location>
</feature>
<dbReference type="InterPro" id="IPR009683">
    <property type="entry name" value="Extensin-like_C"/>
</dbReference>
<reference evidence="4 5" key="1">
    <citation type="submission" date="2016-10" db="EMBL/GenBank/DDBJ databases">
        <authorList>
            <person name="de Groot N.N."/>
        </authorList>
    </citation>
    <scope>NUCLEOTIDE SEQUENCE [LARGE SCALE GENOMIC DNA]</scope>
    <source>
        <strain evidence="4 5">DSM 15345</strain>
    </source>
</reference>
<name>A0A1H4EV13_9RHOB</name>